<sequence>MERSSSRTLRLSSSRSLRSGSRSLRSSLSRNSSSKGRDWAALAPELFALVLQRVQERGREEKGEGRRVVAVAGVCRYWRQLILQQACEISLSHAGLLQFPSALTQPGPRLQPLQCLLRQKGGVFTLFQNSPADDQGLEFLMAARCRWRLAGCIYDITANPKSFSKHAPGYMGRLKSNFWESDFTLFQCKQVNAPDRQKVVKMKSAVAVVRFSEHFIDRGIRQRRISCILPQPSAIATPYSNPFPASRQIAKRPLLPSIFRSCWLGWNCITLRHKQAIRRSNGRMMGDQRRDSTFSGIEGDDPGNRLVATDQATVDTPSLKLRSKIPAWDDEQHCWSLNFNGRATLSSMHNFQLINAESSSYQESSALDQIDQGAAAAESGKEYIVLQLGKIGKGLYTMDFCYPLSAFQALAVCLGSFATNVGLEA</sequence>
<keyword evidence="2" id="KW-1185">Reference proteome</keyword>
<accession>A0ACC2AQ64</accession>
<dbReference type="Proteomes" id="UP001162992">
    <property type="component" value="Chromosome 20"/>
</dbReference>
<evidence type="ECO:0000313" key="1">
    <source>
        <dbReference type="EMBL" id="KAJ7519678.1"/>
    </source>
</evidence>
<name>A0ACC2AQ64_DIPCM</name>
<dbReference type="EMBL" id="CM055111">
    <property type="protein sequence ID" value="KAJ7519678.1"/>
    <property type="molecule type" value="Genomic_DNA"/>
</dbReference>
<reference evidence="2" key="1">
    <citation type="journal article" date="2024" name="Proc. Natl. Acad. Sci. U.S.A.">
        <title>Extraordinary preservation of gene collinearity over three hundred million years revealed in homosporous lycophytes.</title>
        <authorList>
            <person name="Li C."/>
            <person name="Wickell D."/>
            <person name="Kuo L.Y."/>
            <person name="Chen X."/>
            <person name="Nie B."/>
            <person name="Liao X."/>
            <person name="Peng D."/>
            <person name="Ji J."/>
            <person name="Jenkins J."/>
            <person name="Williams M."/>
            <person name="Shu S."/>
            <person name="Plott C."/>
            <person name="Barry K."/>
            <person name="Rajasekar S."/>
            <person name="Grimwood J."/>
            <person name="Han X."/>
            <person name="Sun S."/>
            <person name="Hou Z."/>
            <person name="He W."/>
            <person name="Dai G."/>
            <person name="Sun C."/>
            <person name="Schmutz J."/>
            <person name="Leebens-Mack J.H."/>
            <person name="Li F.W."/>
            <person name="Wang L."/>
        </authorList>
    </citation>
    <scope>NUCLEOTIDE SEQUENCE [LARGE SCALE GENOMIC DNA]</scope>
    <source>
        <strain evidence="2">cv. PW_Plant_1</strain>
    </source>
</reference>
<evidence type="ECO:0000313" key="2">
    <source>
        <dbReference type="Proteomes" id="UP001162992"/>
    </source>
</evidence>
<proteinExistence type="predicted"/>
<comment type="caution">
    <text evidence="1">The sequence shown here is derived from an EMBL/GenBank/DDBJ whole genome shotgun (WGS) entry which is preliminary data.</text>
</comment>
<protein>
    <submittedName>
        <fullName evidence="1">Uncharacterized protein</fullName>
    </submittedName>
</protein>
<organism evidence="1 2">
    <name type="scientific">Diphasiastrum complanatum</name>
    <name type="common">Issler's clubmoss</name>
    <name type="synonym">Lycopodium complanatum</name>
    <dbReference type="NCBI Taxonomy" id="34168"/>
    <lineage>
        <taxon>Eukaryota</taxon>
        <taxon>Viridiplantae</taxon>
        <taxon>Streptophyta</taxon>
        <taxon>Embryophyta</taxon>
        <taxon>Tracheophyta</taxon>
        <taxon>Lycopodiopsida</taxon>
        <taxon>Lycopodiales</taxon>
        <taxon>Lycopodiaceae</taxon>
        <taxon>Lycopodioideae</taxon>
        <taxon>Diphasiastrum</taxon>
    </lineage>
</organism>
<gene>
    <name evidence="1" type="ORF">O6H91_20G050500</name>
</gene>